<dbReference type="SUPFAM" id="SSF81383">
    <property type="entry name" value="F-box domain"/>
    <property type="match status" value="1"/>
</dbReference>
<protein>
    <submittedName>
        <fullName evidence="1">Uncharacterized protein</fullName>
    </submittedName>
</protein>
<reference evidence="1" key="1">
    <citation type="journal article" date="2020" name="Stud. Mycol.">
        <title>101 Dothideomycetes genomes: a test case for predicting lifestyles and emergence of pathogens.</title>
        <authorList>
            <person name="Haridas S."/>
            <person name="Albert R."/>
            <person name="Binder M."/>
            <person name="Bloem J."/>
            <person name="Labutti K."/>
            <person name="Salamov A."/>
            <person name="Andreopoulos B."/>
            <person name="Baker S."/>
            <person name="Barry K."/>
            <person name="Bills G."/>
            <person name="Bluhm B."/>
            <person name="Cannon C."/>
            <person name="Castanera R."/>
            <person name="Culley D."/>
            <person name="Daum C."/>
            <person name="Ezra D."/>
            <person name="Gonzalez J."/>
            <person name="Henrissat B."/>
            <person name="Kuo A."/>
            <person name="Liang C."/>
            <person name="Lipzen A."/>
            <person name="Lutzoni F."/>
            <person name="Magnuson J."/>
            <person name="Mondo S."/>
            <person name="Nolan M."/>
            <person name="Ohm R."/>
            <person name="Pangilinan J."/>
            <person name="Park H.-J."/>
            <person name="Ramirez L."/>
            <person name="Alfaro M."/>
            <person name="Sun H."/>
            <person name="Tritt A."/>
            <person name="Yoshinaga Y."/>
            <person name="Zwiers L.-H."/>
            <person name="Turgeon B."/>
            <person name="Goodwin S."/>
            <person name="Spatafora J."/>
            <person name="Crous P."/>
            <person name="Grigoriev I."/>
        </authorList>
    </citation>
    <scope>NUCLEOTIDE SEQUENCE</scope>
    <source>
        <strain evidence="1">CBS 122681</strain>
    </source>
</reference>
<gene>
    <name evidence="1" type="ORF">K491DRAFT_723077</name>
</gene>
<dbReference type="Gene3D" id="1.20.1280.50">
    <property type="match status" value="1"/>
</dbReference>
<dbReference type="EMBL" id="MU004577">
    <property type="protein sequence ID" value="KAF2647856.1"/>
    <property type="molecule type" value="Genomic_DNA"/>
</dbReference>
<evidence type="ECO:0000313" key="1">
    <source>
        <dbReference type="EMBL" id="KAF2647856.1"/>
    </source>
</evidence>
<dbReference type="Proteomes" id="UP000799324">
    <property type="component" value="Unassembled WGS sequence"/>
</dbReference>
<name>A0A6A6SJ77_9PLEO</name>
<organism evidence="1 2">
    <name type="scientific">Lophiostoma macrostomum CBS 122681</name>
    <dbReference type="NCBI Taxonomy" id="1314788"/>
    <lineage>
        <taxon>Eukaryota</taxon>
        <taxon>Fungi</taxon>
        <taxon>Dikarya</taxon>
        <taxon>Ascomycota</taxon>
        <taxon>Pezizomycotina</taxon>
        <taxon>Dothideomycetes</taxon>
        <taxon>Pleosporomycetidae</taxon>
        <taxon>Pleosporales</taxon>
        <taxon>Lophiostomataceae</taxon>
        <taxon>Lophiostoma</taxon>
    </lineage>
</organism>
<accession>A0A6A6SJ77</accession>
<keyword evidence="2" id="KW-1185">Reference proteome</keyword>
<proteinExistence type="predicted"/>
<dbReference type="InterPro" id="IPR036047">
    <property type="entry name" value="F-box-like_dom_sf"/>
</dbReference>
<evidence type="ECO:0000313" key="2">
    <source>
        <dbReference type="Proteomes" id="UP000799324"/>
    </source>
</evidence>
<sequence>MQKLKITLKDRLRRKPLPHVPNEIILQILSNVDTTTLRYHCRLVSHFFKQTSEHIIVRRILPYVPIRLQNHFSWGFRPFAWREQFLPEPCGAVDLAMIPRKKKKARLNHRQETSARVSYEAVPSLRFSMLRLEPGDSLSTNEDPEEWDESMVKATINAISTPESFKYSQLPKATRVAIEEPLVLDNGLKLYPEKVPGLCLVFWKLGFQRERSPGPRVRGRWSDRFYVKQEEYSLWYGLVERYLQCLEAQMIRRRVYSRIRAVTPWWISKRDWSEKVLLPFVL</sequence>
<dbReference type="AlphaFoldDB" id="A0A6A6SJ77"/>